<evidence type="ECO:0000313" key="2">
    <source>
        <dbReference type="EMBL" id="QHU02938.1"/>
    </source>
</evidence>
<accession>A0A6C0JGQ4</accession>
<dbReference type="PROSITE" id="PS50206">
    <property type="entry name" value="RHODANESE_3"/>
    <property type="match status" value="1"/>
</dbReference>
<protein>
    <recommendedName>
        <fullName evidence="1">Rhodanese domain-containing protein</fullName>
    </recommendedName>
</protein>
<organism evidence="2">
    <name type="scientific">viral metagenome</name>
    <dbReference type="NCBI Taxonomy" id="1070528"/>
    <lineage>
        <taxon>unclassified sequences</taxon>
        <taxon>metagenomes</taxon>
        <taxon>organismal metagenomes</taxon>
    </lineage>
</organism>
<proteinExistence type="predicted"/>
<evidence type="ECO:0000259" key="1">
    <source>
        <dbReference type="PROSITE" id="PS50206"/>
    </source>
</evidence>
<dbReference type="AlphaFoldDB" id="A0A6C0JGQ4"/>
<sequence length="138" mass="15983">MGNSKSVRKINFEDMQDMIKDMRTIIINTMESNMQDCLITRTVLAKHETELLNKLINTNLQVRIVIYGINATDDKIVKKYNQLLTLGFTNVLVYPGGMFEWLLLQDIYGSDHFQSTKTEVDILKYKGKKISNLLLTNY</sequence>
<reference evidence="2" key="1">
    <citation type="journal article" date="2020" name="Nature">
        <title>Giant virus diversity and host interactions through global metagenomics.</title>
        <authorList>
            <person name="Schulz F."/>
            <person name="Roux S."/>
            <person name="Paez-Espino D."/>
            <person name="Jungbluth S."/>
            <person name="Walsh D.A."/>
            <person name="Denef V.J."/>
            <person name="McMahon K.D."/>
            <person name="Konstantinidis K.T."/>
            <person name="Eloe-Fadrosh E.A."/>
            <person name="Kyrpides N.C."/>
            <person name="Woyke T."/>
        </authorList>
    </citation>
    <scope>NUCLEOTIDE SEQUENCE</scope>
    <source>
        <strain evidence="2">GVMAG-M-3300025890-48</strain>
    </source>
</reference>
<name>A0A6C0JGQ4_9ZZZZ</name>
<dbReference type="EMBL" id="MN740367">
    <property type="protein sequence ID" value="QHU02938.1"/>
    <property type="molecule type" value="Genomic_DNA"/>
</dbReference>
<feature type="domain" description="Rhodanese" evidence="1">
    <location>
        <begin position="83"/>
        <end position="106"/>
    </location>
</feature>
<dbReference type="InterPro" id="IPR001763">
    <property type="entry name" value="Rhodanese-like_dom"/>
</dbReference>